<keyword evidence="8" id="KW-1278">Translocase</keyword>
<accession>A0A346RKE1</accession>
<evidence type="ECO:0000256" key="13">
    <source>
        <dbReference type="ARBA" id="ARBA00023136"/>
    </source>
</evidence>
<keyword evidence="10 16" id="KW-1133">Transmembrane helix</keyword>
<keyword evidence="7 16" id="KW-0812">Transmembrane</keyword>
<evidence type="ECO:0000256" key="6">
    <source>
        <dbReference type="ARBA" id="ARBA00022660"/>
    </source>
</evidence>
<evidence type="ECO:0000313" key="17">
    <source>
        <dbReference type="EMBL" id="AXS66538.1"/>
    </source>
</evidence>
<evidence type="ECO:0000256" key="14">
    <source>
        <dbReference type="ARBA" id="ARBA00031019"/>
    </source>
</evidence>
<dbReference type="AlphaFoldDB" id="A0A346RKE1"/>
<evidence type="ECO:0000256" key="16">
    <source>
        <dbReference type="SAM" id="Phobius"/>
    </source>
</evidence>
<evidence type="ECO:0000256" key="3">
    <source>
        <dbReference type="ARBA" id="ARBA00012944"/>
    </source>
</evidence>
<proteinExistence type="inferred from homology"/>
<comment type="catalytic activity">
    <reaction evidence="15">
        <text>a ubiquinone + NADH + 5 H(+)(in) = a ubiquinol + NAD(+) + 4 H(+)(out)</text>
        <dbReference type="Rhea" id="RHEA:29091"/>
        <dbReference type="Rhea" id="RHEA-COMP:9565"/>
        <dbReference type="Rhea" id="RHEA-COMP:9566"/>
        <dbReference type="ChEBI" id="CHEBI:15378"/>
        <dbReference type="ChEBI" id="CHEBI:16389"/>
        <dbReference type="ChEBI" id="CHEBI:17976"/>
        <dbReference type="ChEBI" id="CHEBI:57540"/>
        <dbReference type="ChEBI" id="CHEBI:57945"/>
        <dbReference type="EC" id="7.1.1.2"/>
    </reaction>
</comment>
<evidence type="ECO:0000256" key="2">
    <source>
        <dbReference type="ARBA" id="ARBA00005698"/>
    </source>
</evidence>
<evidence type="ECO:0000256" key="5">
    <source>
        <dbReference type="ARBA" id="ARBA00022448"/>
    </source>
</evidence>
<dbReference type="PANTHER" id="PTHR11435:SF1">
    <property type="entry name" value="NADH-UBIQUINONE OXIDOREDUCTASE CHAIN 6"/>
    <property type="match status" value="1"/>
</dbReference>
<dbReference type="PANTHER" id="PTHR11435">
    <property type="entry name" value="NADH UBIQUINONE OXIDOREDUCTASE SUBUNIT ND6"/>
    <property type="match status" value="1"/>
</dbReference>
<geneLocation type="mitochondrion" evidence="17"/>
<dbReference type="GO" id="GO:0031966">
    <property type="term" value="C:mitochondrial membrane"/>
    <property type="evidence" value="ECO:0007669"/>
    <property type="project" value="UniProtKB-SubCell"/>
</dbReference>
<keyword evidence="9" id="KW-0249">Electron transport</keyword>
<organism evidence="17">
    <name type="scientific">Curculionoidea sp. 21 KM-2017</name>
    <dbReference type="NCBI Taxonomy" id="2219405"/>
    <lineage>
        <taxon>Eukaryota</taxon>
        <taxon>Metazoa</taxon>
        <taxon>Ecdysozoa</taxon>
        <taxon>Arthropoda</taxon>
        <taxon>Hexapoda</taxon>
        <taxon>Insecta</taxon>
        <taxon>Pterygota</taxon>
        <taxon>Neoptera</taxon>
        <taxon>Endopterygota</taxon>
        <taxon>Coleoptera</taxon>
        <taxon>Polyphaga</taxon>
        <taxon>Cucujiformia</taxon>
    </lineage>
</organism>
<protein>
    <recommendedName>
        <fullName evidence="4">NADH-ubiquinone oxidoreductase chain 6</fullName>
        <ecNumber evidence="3">7.1.1.2</ecNumber>
    </recommendedName>
    <alternativeName>
        <fullName evidence="14">NADH dehydrogenase subunit 6</fullName>
    </alternativeName>
</protein>
<evidence type="ECO:0000256" key="15">
    <source>
        <dbReference type="ARBA" id="ARBA00049551"/>
    </source>
</evidence>
<feature type="transmembrane region" description="Helical" evidence="16">
    <location>
        <begin position="46"/>
        <end position="67"/>
    </location>
</feature>
<evidence type="ECO:0000256" key="7">
    <source>
        <dbReference type="ARBA" id="ARBA00022692"/>
    </source>
</evidence>
<keyword evidence="13 16" id="KW-0472">Membrane</keyword>
<keyword evidence="6" id="KW-0679">Respiratory chain</keyword>
<reference evidence="17" key="1">
    <citation type="journal article" date="2018" name="J. ISSAAS">
        <title>The contribution of mitochondrial metagenomics to large-scale data mining and phylogenetic analysis of Coleoptera.</title>
        <authorList>
            <person name="Miller K."/>
            <person name="Linard B."/>
            <person name="Motyka M."/>
            <person name="Bocek M."/>
            <person name="Vogler A.P."/>
        </authorList>
    </citation>
    <scope>NUCLEOTIDE SEQUENCE</scope>
</reference>
<sequence length="164" mass="19288">MMMNFMFSIMFIFMNHPMSLGSILLIQTVLISLLSGLIFNNFWFSYILFLVMIGGMMILFIYMTSIASNEKFNLPKNTMILFFSCMILMLCFMTIIQDNLSLSMILYKSTKWMNMSLMNYIFNLNKFYNLPNIQIFIIMVSYLLITLIVTMKIIGKPSKTLRQQ</sequence>
<evidence type="ECO:0000256" key="1">
    <source>
        <dbReference type="ARBA" id="ARBA00004225"/>
    </source>
</evidence>
<dbReference type="InterPro" id="IPR050269">
    <property type="entry name" value="ComplexI_Subunit6"/>
</dbReference>
<evidence type="ECO:0000256" key="8">
    <source>
        <dbReference type="ARBA" id="ARBA00022967"/>
    </source>
</evidence>
<gene>
    <name evidence="17" type="primary">nad6</name>
</gene>
<comment type="similarity">
    <text evidence="2">Belongs to the complex I subunit 6 family.</text>
</comment>
<keyword evidence="11" id="KW-0520">NAD</keyword>
<keyword evidence="12 17" id="KW-0496">Mitochondrion</keyword>
<evidence type="ECO:0000256" key="4">
    <source>
        <dbReference type="ARBA" id="ARBA00021095"/>
    </source>
</evidence>
<evidence type="ECO:0000256" key="11">
    <source>
        <dbReference type="ARBA" id="ARBA00023027"/>
    </source>
</evidence>
<evidence type="ECO:0000256" key="9">
    <source>
        <dbReference type="ARBA" id="ARBA00022982"/>
    </source>
</evidence>
<comment type="subcellular location">
    <subcellularLocation>
        <location evidence="1">Mitochondrion membrane</location>
        <topology evidence="1">Multi-pass membrane protein</topology>
    </subcellularLocation>
</comment>
<name>A0A346RKE1_9CUCU</name>
<evidence type="ECO:0000256" key="10">
    <source>
        <dbReference type="ARBA" id="ARBA00022989"/>
    </source>
</evidence>
<keyword evidence="5" id="KW-0813">Transport</keyword>
<dbReference type="GO" id="GO:0008137">
    <property type="term" value="F:NADH dehydrogenase (ubiquinone) activity"/>
    <property type="evidence" value="ECO:0007669"/>
    <property type="project" value="UniProtKB-EC"/>
</dbReference>
<dbReference type="EMBL" id="MG193528">
    <property type="protein sequence ID" value="AXS66538.1"/>
    <property type="molecule type" value="Genomic_DNA"/>
</dbReference>
<feature type="transmembrane region" description="Helical" evidence="16">
    <location>
        <begin position="79"/>
        <end position="96"/>
    </location>
</feature>
<feature type="transmembrane region" description="Helical" evidence="16">
    <location>
        <begin position="133"/>
        <end position="154"/>
    </location>
</feature>
<evidence type="ECO:0000256" key="12">
    <source>
        <dbReference type="ARBA" id="ARBA00023128"/>
    </source>
</evidence>
<dbReference type="EC" id="7.1.1.2" evidence="3"/>